<name>A0A3D5QF43_FLESI</name>
<comment type="caution">
    <text evidence="3">The sequence shown here is derived from an EMBL/GenBank/DDBJ whole genome shotgun (WGS) entry which is preliminary data.</text>
</comment>
<reference evidence="3 4" key="1">
    <citation type="journal article" date="2018" name="Nat. Biotechnol.">
        <title>A standardized bacterial taxonomy based on genome phylogeny substantially revises the tree of life.</title>
        <authorList>
            <person name="Parks D.H."/>
            <person name="Chuvochina M."/>
            <person name="Waite D.W."/>
            <person name="Rinke C."/>
            <person name="Skarshewski A."/>
            <person name="Chaumeil P.A."/>
            <person name="Hugenholtz P."/>
        </authorList>
    </citation>
    <scope>NUCLEOTIDE SEQUENCE [LARGE SCALE GENOMIC DNA]</scope>
    <source>
        <strain evidence="3">UBA8672</strain>
    </source>
</reference>
<feature type="domain" description="Chemotaxis phosphatase CheX-like" evidence="2">
    <location>
        <begin position="50"/>
        <end position="136"/>
    </location>
</feature>
<proteinExistence type="predicted"/>
<dbReference type="GO" id="GO:0006935">
    <property type="term" value="P:chemotaxis"/>
    <property type="evidence" value="ECO:0007669"/>
    <property type="project" value="UniProtKB-KW"/>
</dbReference>
<gene>
    <name evidence="3" type="ORF">DHM44_09435</name>
</gene>
<sequence>MVNVGFMKIIDLVTENCVKLLEGEFSLEVFKTTTYMKDVVKINPDYLNSFIVLRGYVPSVFAFSYEKKLFEFIFKKFINGIDIDDNELELYKEESAGEIMNMIVGNSLRDFKSVKSLIKLSPPVVHRGSRNLINKEDTEFYSSKIVTSRGKLNIYLLIRPMTGVSYEEIKNSGR</sequence>
<dbReference type="Proteomes" id="UP000262325">
    <property type="component" value="Unassembled WGS sequence"/>
</dbReference>
<accession>A0A3D5QF43</accession>
<dbReference type="OMA" id="CEFHLED"/>
<dbReference type="Gene3D" id="3.40.1550.10">
    <property type="entry name" value="CheC-like"/>
    <property type="match status" value="1"/>
</dbReference>
<organism evidence="3 4">
    <name type="scientific">Flexistipes sinusarabici</name>
    <dbReference type="NCBI Taxonomy" id="2352"/>
    <lineage>
        <taxon>Bacteria</taxon>
        <taxon>Pseudomonadati</taxon>
        <taxon>Deferribacterota</taxon>
        <taxon>Deferribacteres</taxon>
        <taxon>Deferribacterales</taxon>
        <taxon>Flexistipitaceae</taxon>
        <taxon>Flexistipes</taxon>
    </lineage>
</organism>
<dbReference type="EMBL" id="DPPF01000200">
    <property type="protein sequence ID" value="HCW93889.1"/>
    <property type="molecule type" value="Genomic_DNA"/>
</dbReference>
<dbReference type="Pfam" id="PF13690">
    <property type="entry name" value="CheX"/>
    <property type="match status" value="1"/>
</dbReference>
<evidence type="ECO:0000259" key="2">
    <source>
        <dbReference type="Pfam" id="PF13690"/>
    </source>
</evidence>
<evidence type="ECO:0000256" key="1">
    <source>
        <dbReference type="ARBA" id="ARBA00022500"/>
    </source>
</evidence>
<dbReference type="InterPro" id="IPR028976">
    <property type="entry name" value="CheC-like_sf"/>
</dbReference>
<evidence type="ECO:0000313" key="3">
    <source>
        <dbReference type="EMBL" id="HCW93889.1"/>
    </source>
</evidence>
<dbReference type="SUPFAM" id="SSF103039">
    <property type="entry name" value="CheC-like"/>
    <property type="match status" value="1"/>
</dbReference>
<evidence type="ECO:0000313" key="4">
    <source>
        <dbReference type="Proteomes" id="UP000262325"/>
    </source>
</evidence>
<dbReference type="AlphaFoldDB" id="A0A3D5QF43"/>
<protein>
    <recommendedName>
        <fullName evidence="2">Chemotaxis phosphatase CheX-like domain-containing protein</fullName>
    </recommendedName>
</protein>
<keyword evidence="1" id="KW-0145">Chemotaxis</keyword>
<dbReference type="InterPro" id="IPR028051">
    <property type="entry name" value="CheX-like_dom"/>
</dbReference>